<organism evidence="3 4">
    <name type="scientific">Sedimentibacter acidaminivorans</name>
    <dbReference type="NCBI Taxonomy" id="913099"/>
    <lineage>
        <taxon>Bacteria</taxon>
        <taxon>Bacillati</taxon>
        <taxon>Bacillota</taxon>
        <taxon>Tissierellia</taxon>
        <taxon>Sedimentibacter</taxon>
    </lineage>
</organism>
<dbReference type="RefSeq" id="WP_209511823.1">
    <property type="nucleotide sequence ID" value="NZ_JAGGKS010000005.1"/>
</dbReference>
<name>A0ABS4GEG1_9FIRM</name>
<evidence type="ECO:0008006" key="5">
    <source>
        <dbReference type="Google" id="ProtNLM"/>
    </source>
</evidence>
<protein>
    <recommendedName>
        <fullName evidence="5">DUF3798 domain-containing protein</fullName>
    </recommendedName>
</protein>
<proteinExistence type="predicted"/>
<evidence type="ECO:0000313" key="3">
    <source>
        <dbReference type="EMBL" id="MBP1926090.1"/>
    </source>
</evidence>
<evidence type="ECO:0000256" key="2">
    <source>
        <dbReference type="SAM" id="SignalP"/>
    </source>
</evidence>
<sequence length="408" mass="44693">MKRFLSIFLVLCLLLSVVGCNKPTEPATGGDTPAPAETPATETPEVSDVIPYDGNGKVAIVTNTLSQNEEEYRSAQQMVDKYGEEKILHVLWPDNFMAEQEQMVSIVSKIASDPEVKALIINQAVPGTNAAVDKLLENRDDIFIVYCTPQENPPDVSSRADLILQPDELKMGDNIPVQAQKLGAKTFVHYSFPRHMSQVLLSTRRELMKAKCAELGIEFVDATAPDPTGDSGVTGAQQFILEDVPKMVAQYGKDTAFFSTNCSMQIPLIKACVDEGAIYPQPCCPSPYHGFPTALGIESGDYSENSLQHVIDETTRILDEKGVLGRFSTWPVPVAMMGTVASTEYAIKWMAGEIADKDTLDIKVLEECMAEYAGVSVVTSPYAETANGDTVTYDNYRLIIMDFLTYGE</sequence>
<dbReference type="EMBL" id="JAGGKS010000005">
    <property type="protein sequence ID" value="MBP1926090.1"/>
    <property type="molecule type" value="Genomic_DNA"/>
</dbReference>
<feature type="region of interest" description="Disordered" evidence="1">
    <location>
        <begin position="24"/>
        <end position="44"/>
    </location>
</feature>
<feature type="chain" id="PRO_5046660041" description="DUF3798 domain-containing protein" evidence="2">
    <location>
        <begin position="22"/>
        <end position="408"/>
    </location>
</feature>
<dbReference type="InterPro" id="IPR024258">
    <property type="entry name" value="DUF3798"/>
</dbReference>
<evidence type="ECO:0000313" key="4">
    <source>
        <dbReference type="Proteomes" id="UP001519342"/>
    </source>
</evidence>
<dbReference type="PROSITE" id="PS51257">
    <property type="entry name" value="PROKAR_LIPOPROTEIN"/>
    <property type="match status" value="1"/>
</dbReference>
<accession>A0ABS4GEG1</accession>
<comment type="caution">
    <text evidence="3">The sequence shown here is derived from an EMBL/GenBank/DDBJ whole genome shotgun (WGS) entry which is preliminary data.</text>
</comment>
<keyword evidence="4" id="KW-1185">Reference proteome</keyword>
<dbReference type="Proteomes" id="UP001519342">
    <property type="component" value="Unassembled WGS sequence"/>
</dbReference>
<keyword evidence="2" id="KW-0732">Signal</keyword>
<dbReference type="Gene3D" id="3.40.50.11390">
    <property type="match status" value="1"/>
</dbReference>
<evidence type="ECO:0000256" key="1">
    <source>
        <dbReference type="SAM" id="MobiDB-lite"/>
    </source>
</evidence>
<feature type="signal peptide" evidence="2">
    <location>
        <begin position="1"/>
        <end position="21"/>
    </location>
</feature>
<gene>
    <name evidence="3" type="ORF">J2Z76_001954</name>
</gene>
<dbReference type="Pfam" id="PF12683">
    <property type="entry name" value="DUF3798"/>
    <property type="match status" value="1"/>
</dbReference>
<reference evidence="3 4" key="1">
    <citation type="submission" date="2021-03" db="EMBL/GenBank/DDBJ databases">
        <title>Genomic Encyclopedia of Type Strains, Phase IV (KMG-IV): sequencing the most valuable type-strain genomes for metagenomic binning, comparative biology and taxonomic classification.</title>
        <authorList>
            <person name="Goeker M."/>
        </authorList>
    </citation>
    <scope>NUCLEOTIDE SEQUENCE [LARGE SCALE GENOMIC DNA]</scope>
    <source>
        <strain evidence="3 4">DSM 24004</strain>
    </source>
</reference>